<reference evidence="2 3" key="1">
    <citation type="journal article" date="2021" name="Hortic Res">
        <title>Chromosome-scale assembly of the Dendrobium chrysotoxum genome enhances the understanding of orchid evolution.</title>
        <authorList>
            <person name="Zhang Y."/>
            <person name="Zhang G.Q."/>
            <person name="Zhang D."/>
            <person name="Liu X.D."/>
            <person name="Xu X.Y."/>
            <person name="Sun W.H."/>
            <person name="Yu X."/>
            <person name="Zhu X."/>
            <person name="Wang Z.W."/>
            <person name="Zhao X."/>
            <person name="Zhong W.Y."/>
            <person name="Chen H."/>
            <person name="Yin W.L."/>
            <person name="Huang T."/>
            <person name="Niu S.C."/>
            <person name="Liu Z.J."/>
        </authorList>
    </citation>
    <scope>NUCLEOTIDE SEQUENCE [LARGE SCALE GENOMIC DNA]</scope>
    <source>
        <strain evidence="2">Lindl</strain>
    </source>
</reference>
<dbReference type="EMBL" id="JAGFBR010000010">
    <property type="protein sequence ID" value="KAH0460365.1"/>
    <property type="molecule type" value="Genomic_DNA"/>
</dbReference>
<evidence type="ECO:0000256" key="1">
    <source>
        <dbReference type="SAM" id="MobiDB-lite"/>
    </source>
</evidence>
<feature type="region of interest" description="Disordered" evidence="1">
    <location>
        <begin position="1"/>
        <end position="72"/>
    </location>
</feature>
<sequence>MGGNTTNHPKLLITPPVLYADTTPAKLQNAGKDDGDKEAKEQHTRNIGELISPETEHNWNDKFPSEKTDGRQRTISYKREGSEWIDNGVYISQSLQPFETTTSITIPEWAMSAEENFDRTKSPPENLVKTIRKIDRS</sequence>
<protein>
    <submittedName>
        <fullName evidence="2">Uncharacterized protein</fullName>
    </submittedName>
</protein>
<evidence type="ECO:0000313" key="3">
    <source>
        <dbReference type="Proteomes" id="UP000775213"/>
    </source>
</evidence>
<gene>
    <name evidence="2" type="ORF">IEQ34_011028</name>
</gene>
<dbReference type="Proteomes" id="UP000775213">
    <property type="component" value="Unassembled WGS sequence"/>
</dbReference>
<feature type="compositionally biased region" description="Basic and acidic residues" evidence="1">
    <location>
        <begin position="31"/>
        <end position="46"/>
    </location>
</feature>
<name>A0AAV7GEZ5_DENCH</name>
<accession>A0AAV7GEZ5</accession>
<organism evidence="2 3">
    <name type="scientific">Dendrobium chrysotoxum</name>
    <name type="common">Orchid</name>
    <dbReference type="NCBI Taxonomy" id="161865"/>
    <lineage>
        <taxon>Eukaryota</taxon>
        <taxon>Viridiplantae</taxon>
        <taxon>Streptophyta</taxon>
        <taxon>Embryophyta</taxon>
        <taxon>Tracheophyta</taxon>
        <taxon>Spermatophyta</taxon>
        <taxon>Magnoliopsida</taxon>
        <taxon>Liliopsida</taxon>
        <taxon>Asparagales</taxon>
        <taxon>Orchidaceae</taxon>
        <taxon>Epidendroideae</taxon>
        <taxon>Malaxideae</taxon>
        <taxon>Dendrobiinae</taxon>
        <taxon>Dendrobium</taxon>
    </lineage>
</organism>
<dbReference type="AlphaFoldDB" id="A0AAV7GEZ5"/>
<keyword evidence="3" id="KW-1185">Reference proteome</keyword>
<proteinExistence type="predicted"/>
<comment type="caution">
    <text evidence="2">The sequence shown here is derived from an EMBL/GenBank/DDBJ whole genome shotgun (WGS) entry which is preliminary data.</text>
</comment>
<feature type="compositionally biased region" description="Basic and acidic residues" evidence="1">
    <location>
        <begin position="54"/>
        <end position="72"/>
    </location>
</feature>
<evidence type="ECO:0000313" key="2">
    <source>
        <dbReference type="EMBL" id="KAH0460365.1"/>
    </source>
</evidence>